<dbReference type="GO" id="GO:0008483">
    <property type="term" value="F:transaminase activity"/>
    <property type="evidence" value="ECO:0007669"/>
    <property type="project" value="UniProtKB-KW"/>
</dbReference>
<dbReference type="Proteomes" id="UP001239909">
    <property type="component" value="Unassembled WGS sequence"/>
</dbReference>
<evidence type="ECO:0000313" key="4">
    <source>
        <dbReference type="Proteomes" id="UP001239909"/>
    </source>
</evidence>
<keyword evidence="2" id="KW-0663">Pyridoxal phosphate</keyword>
<keyword evidence="3" id="KW-0032">Aminotransferase</keyword>
<keyword evidence="3" id="KW-0808">Transferase</keyword>
<dbReference type="EMBL" id="BSYI01000053">
    <property type="protein sequence ID" value="GMG85176.1"/>
    <property type="molecule type" value="Genomic_DNA"/>
</dbReference>
<gene>
    <name evidence="3" type="ORF">LNKW23_43920</name>
</gene>
<comment type="similarity">
    <text evidence="1 2">Belongs to the DegT/DnrJ/EryC1 family.</text>
</comment>
<dbReference type="Pfam" id="PF01041">
    <property type="entry name" value="DegT_DnrJ_EryC1"/>
    <property type="match status" value="1"/>
</dbReference>
<keyword evidence="4" id="KW-1185">Reference proteome</keyword>
<evidence type="ECO:0000313" key="3">
    <source>
        <dbReference type="EMBL" id="GMG85176.1"/>
    </source>
</evidence>
<accession>A0ABQ6LSZ2</accession>
<reference evidence="3 4" key="1">
    <citation type="submission" date="2023-04" db="EMBL/GenBank/DDBJ databases">
        <title>Marinoamorphus aggregata gen. nov., sp. Nov., isolate from tissue of brittle star Ophioplocus japonicus.</title>
        <authorList>
            <person name="Kawano K."/>
            <person name="Sawayama S."/>
            <person name="Nakagawa S."/>
        </authorList>
    </citation>
    <scope>NUCLEOTIDE SEQUENCE [LARGE SCALE GENOMIC DNA]</scope>
    <source>
        <strain evidence="3 4">NKW23</strain>
    </source>
</reference>
<comment type="caution">
    <text evidence="3">The sequence shown here is derived from an EMBL/GenBank/DDBJ whole genome shotgun (WGS) entry which is preliminary data.</text>
</comment>
<protein>
    <submittedName>
        <fullName evidence="3">Aminotransferase class I/II-fold pyridoxal phosphate-dependent enzyme</fullName>
    </submittedName>
</protein>
<dbReference type="RefSeq" id="WP_285674437.1">
    <property type="nucleotide sequence ID" value="NZ_BSYI01000053.1"/>
</dbReference>
<proteinExistence type="inferred from homology"/>
<sequence>MAIRFEKSFTQQEPIPEEAIARAAEILRSGRLHRYNTAPGETAEASLLEEEYAAWQGARFCLAVTSGGQAMQIALRATGVKPGTKVLANAYTLAPVPGALHAAGAEVVLVEIDRNWHTDIADLCAKADATGATHLMLSHMRGHICDMDAIMQAVRDFDLTLIEDCAHTMGARWKGIRSGNFGHVACFSTQTYKHMNSGEGGFLTTDDPDIAARAVVTSGSYMLYGAHGAIPEEAVFRRQRLEAPNSSARIDNLRAALLRAQLPGLEDNVRRWNERYDVLSRGFAAIPGIRVPERAQHEAYVGSSFQFQVTGLAPERIPELVAGCAARGVEIKWFGADEPQGFTSRFDSWRYLGDVPDLPQTRAVLATTCDIRVPLTFAPEDCAVIVQIAGEELAALGT</sequence>
<evidence type="ECO:0000256" key="2">
    <source>
        <dbReference type="RuleBase" id="RU004508"/>
    </source>
</evidence>
<dbReference type="PANTHER" id="PTHR30244">
    <property type="entry name" value="TRANSAMINASE"/>
    <property type="match status" value="1"/>
</dbReference>
<name>A0ABQ6LSZ2_9RHOB</name>
<evidence type="ECO:0000256" key="1">
    <source>
        <dbReference type="ARBA" id="ARBA00037999"/>
    </source>
</evidence>
<dbReference type="InterPro" id="IPR015424">
    <property type="entry name" value="PyrdxlP-dep_Trfase"/>
</dbReference>
<dbReference type="InterPro" id="IPR000653">
    <property type="entry name" value="DegT/StrS_aminotransferase"/>
</dbReference>
<organism evidence="3 4">
    <name type="scientific">Paralimibaculum aggregatum</name>
    <dbReference type="NCBI Taxonomy" id="3036245"/>
    <lineage>
        <taxon>Bacteria</taxon>
        <taxon>Pseudomonadati</taxon>
        <taxon>Pseudomonadota</taxon>
        <taxon>Alphaproteobacteria</taxon>
        <taxon>Rhodobacterales</taxon>
        <taxon>Paracoccaceae</taxon>
        <taxon>Paralimibaculum</taxon>
    </lineage>
</organism>
<dbReference type="SUPFAM" id="SSF53383">
    <property type="entry name" value="PLP-dependent transferases"/>
    <property type="match status" value="1"/>
</dbReference>
<dbReference type="Gene3D" id="3.40.640.10">
    <property type="entry name" value="Type I PLP-dependent aspartate aminotransferase-like (Major domain)"/>
    <property type="match status" value="1"/>
</dbReference>
<dbReference type="PANTHER" id="PTHR30244:SF34">
    <property type="entry name" value="DTDP-4-AMINO-4,6-DIDEOXYGALACTOSE TRANSAMINASE"/>
    <property type="match status" value="1"/>
</dbReference>
<dbReference type="InterPro" id="IPR015421">
    <property type="entry name" value="PyrdxlP-dep_Trfase_major"/>
</dbReference>